<dbReference type="RefSeq" id="WP_264323912.1">
    <property type="nucleotide sequence ID" value="NZ_JADEXQ010000011.1"/>
</dbReference>
<dbReference type="GO" id="GO:0004519">
    <property type="term" value="F:endonuclease activity"/>
    <property type="evidence" value="ECO:0007669"/>
    <property type="project" value="UniProtKB-KW"/>
</dbReference>
<dbReference type="Pfam" id="PF05685">
    <property type="entry name" value="Uma2"/>
    <property type="match status" value="1"/>
</dbReference>
<keyword evidence="3" id="KW-1185">Reference proteome</keyword>
<keyword evidence="2" id="KW-0255">Endonuclease</keyword>
<dbReference type="EMBL" id="JADEXQ010000011">
    <property type="protein sequence ID" value="MBE9029092.1"/>
    <property type="molecule type" value="Genomic_DNA"/>
</dbReference>
<dbReference type="AlphaFoldDB" id="A0A928VMG9"/>
<dbReference type="Gene3D" id="3.90.1570.10">
    <property type="entry name" value="tt1808, chain A"/>
    <property type="match status" value="1"/>
</dbReference>
<evidence type="ECO:0000313" key="2">
    <source>
        <dbReference type="EMBL" id="MBE9029092.1"/>
    </source>
</evidence>
<feature type="domain" description="Putative restriction endonuclease" evidence="1">
    <location>
        <begin position="12"/>
        <end position="174"/>
    </location>
</feature>
<keyword evidence="2" id="KW-0540">Nuclease</keyword>
<gene>
    <name evidence="2" type="ORF">IQ266_04865</name>
</gene>
<dbReference type="CDD" id="cd06260">
    <property type="entry name" value="DUF820-like"/>
    <property type="match status" value="1"/>
</dbReference>
<dbReference type="InterPro" id="IPR012296">
    <property type="entry name" value="Nuclease_put_TT1808"/>
</dbReference>
<evidence type="ECO:0000259" key="1">
    <source>
        <dbReference type="Pfam" id="PF05685"/>
    </source>
</evidence>
<sequence>MTAAPVKNLTLADFLHLPYVEESPAWEYVDGVLQQKPMPKTRHSMLQKRLLTAVDAATEDYTALPELRCTFGGRSTVPDVAVVVWERIPVNDLGEPEDHFTLAPDWTIEILSPDQKATRVIDNILHCLKHGCRLGWMLDPDDYAVFVFQSQRETEVFRGDRLLPMLEGIDLSLTAEQIFSWLQVKRR</sequence>
<protein>
    <submittedName>
        <fullName evidence="2">Uma2 family endonuclease</fullName>
    </submittedName>
</protein>
<accession>A0A928VMG9</accession>
<organism evidence="2 3">
    <name type="scientific">Romeriopsis navalis LEGE 11480</name>
    <dbReference type="NCBI Taxonomy" id="2777977"/>
    <lineage>
        <taxon>Bacteria</taxon>
        <taxon>Bacillati</taxon>
        <taxon>Cyanobacteriota</taxon>
        <taxon>Cyanophyceae</taxon>
        <taxon>Leptolyngbyales</taxon>
        <taxon>Leptolyngbyaceae</taxon>
        <taxon>Romeriopsis</taxon>
        <taxon>Romeriopsis navalis</taxon>
    </lineage>
</organism>
<dbReference type="PANTHER" id="PTHR34107:SF5">
    <property type="entry name" value="SLL1355 PROTEIN"/>
    <property type="match status" value="1"/>
</dbReference>
<evidence type="ECO:0000313" key="3">
    <source>
        <dbReference type="Proteomes" id="UP000625316"/>
    </source>
</evidence>
<name>A0A928VMG9_9CYAN</name>
<dbReference type="InterPro" id="IPR008538">
    <property type="entry name" value="Uma2"/>
</dbReference>
<keyword evidence="2" id="KW-0378">Hydrolase</keyword>
<comment type="caution">
    <text evidence="2">The sequence shown here is derived from an EMBL/GenBank/DDBJ whole genome shotgun (WGS) entry which is preliminary data.</text>
</comment>
<reference evidence="2" key="1">
    <citation type="submission" date="2020-10" db="EMBL/GenBank/DDBJ databases">
        <authorList>
            <person name="Castelo-Branco R."/>
            <person name="Eusebio N."/>
            <person name="Adriana R."/>
            <person name="Vieira A."/>
            <person name="Brugerolle De Fraissinette N."/>
            <person name="Rezende De Castro R."/>
            <person name="Schneider M.P."/>
            <person name="Vasconcelos V."/>
            <person name="Leao P.N."/>
        </authorList>
    </citation>
    <scope>NUCLEOTIDE SEQUENCE</scope>
    <source>
        <strain evidence="2">LEGE 11480</strain>
    </source>
</reference>
<dbReference type="InterPro" id="IPR011335">
    <property type="entry name" value="Restrct_endonuc-II-like"/>
</dbReference>
<dbReference type="SUPFAM" id="SSF52980">
    <property type="entry name" value="Restriction endonuclease-like"/>
    <property type="match status" value="1"/>
</dbReference>
<dbReference type="PANTHER" id="PTHR34107">
    <property type="entry name" value="SLL0198 PROTEIN-RELATED"/>
    <property type="match status" value="1"/>
</dbReference>
<dbReference type="Proteomes" id="UP000625316">
    <property type="component" value="Unassembled WGS sequence"/>
</dbReference>
<proteinExistence type="predicted"/>